<protein>
    <submittedName>
        <fullName evidence="1">Uncharacterized protein</fullName>
    </submittedName>
</protein>
<gene>
    <name evidence="1" type="ORF">GOP47_0016077</name>
</gene>
<reference evidence="1" key="1">
    <citation type="submission" date="2021-01" db="EMBL/GenBank/DDBJ databases">
        <title>Adiantum capillus-veneris genome.</title>
        <authorList>
            <person name="Fang Y."/>
            <person name="Liao Q."/>
        </authorList>
    </citation>
    <scope>NUCLEOTIDE SEQUENCE</scope>
    <source>
        <strain evidence="1">H3</strain>
        <tissue evidence="1">Leaf</tissue>
    </source>
</reference>
<keyword evidence="2" id="KW-1185">Reference proteome</keyword>
<accession>A0A9D4ZEK1</accession>
<evidence type="ECO:0000313" key="2">
    <source>
        <dbReference type="Proteomes" id="UP000886520"/>
    </source>
</evidence>
<dbReference type="Proteomes" id="UP000886520">
    <property type="component" value="Chromosome 15"/>
</dbReference>
<proteinExistence type="predicted"/>
<evidence type="ECO:0000313" key="1">
    <source>
        <dbReference type="EMBL" id="KAI5069776.1"/>
    </source>
</evidence>
<sequence length="253" mass="29234">MPLAVQNQAEGTSRLIGSLKMRQDLLFMWKNTESIESSLQEQEFQFEDLNLDNMDGSFPSFGPLLSNGNVKRVKAMPEQRESLLSDMTLKLGYETVDSVSLSYQANNHEASRKSTRQRKISAKLKESLDTKLGKETSKKIKKKTKDKKCIAGDTSNVYVPKFDEVSSLNVEDEETILLKYFDLQTIDDMYLVLKASYYKIKREESSFFEKKRGLSLEEMRVNLVRWLVDSGRVIIERQLDHELTFDEVKVVFM</sequence>
<dbReference type="AlphaFoldDB" id="A0A9D4ZEK1"/>
<comment type="caution">
    <text evidence="1">The sequence shown here is derived from an EMBL/GenBank/DDBJ whole genome shotgun (WGS) entry which is preliminary data.</text>
</comment>
<organism evidence="1 2">
    <name type="scientific">Adiantum capillus-veneris</name>
    <name type="common">Maidenhair fern</name>
    <dbReference type="NCBI Taxonomy" id="13818"/>
    <lineage>
        <taxon>Eukaryota</taxon>
        <taxon>Viridiplantae</taxon>
        <taxon>Streptophyta</taxon>
        <taxon>Embryophyta</taxon>
        <taxon>Tracheophyta</taxon>
        <taxon>Polypodiopsida</taxon>
        <taxon>Polypodiidae</taxon>
        <taxon>Polypodiales</taxon>
        <taxon>Pteridineae</taxon>
        <taxon>Pteridaceae</taxon>
        <taxon>Vittarioideae</taxon>
        <taxon>Adiantum</taxon>
    </lineage>
</organism>
<dbReference type="EMBL" id="JABFUD020000015">
    <property type="protein sequence ID" value="KAI5069776.1"/>
    <property type="molecule type" value="Genomic_DNA"/>
</dbReference>
<name>A0A9D4ZEK1_ADICA</name>